<dbReference type="PROSITE" id="PS50011">
    <property type="entry name" value="PROTEIN_KINASE_DOM"/>
    <property type="match status" value="1"/>
</dbReference>
<comment type="similarity">
    <text evidence="2">Belongs to the protein kinase superfamily. CMGC Ser/Thr protein kinase family. CDC2/CDKX subfamily.</text>
</comment>
<dbReference type="GO" id="GO:0005634">
    <property type="term" value="C:nucleus"/>
    <property type="evidence" value="ECO:0007669"/>
    <property type="project" value="UniProtKB-SubCell"/>
</dbReference>
<dbReference type="SMART" id="SM00220">
    <property type="entry name" value="S_TKc"/>
    <property type="match status" value="1"/>
</dbReference>
<evidence type="ECO:0000256" key="7">
    <source>
        <dbReference type="ARBA" id="ARBA00022840"/>
    </source>
</evidence>
<keyword evidence="7 12" id="KW-0067">ATP-binding</keyword>
<dbReference type="InterPro" id="IPR008271">
    <property type="entry name" value="Ser/Thr_kinase_AS"/>
</dbReference>
<evidence type="ECO:0000256" key="10">
    <source>
        <dbReference type="ARBA" id="ARBA00048367"/>
    </source>
</evidence>
<evidence type="ECO:0000256" key="4">
    <source>
        <dbReference type="ARBA" id="ARBA00022679"/>
    </source>
</evidence>
<name>A0AAD2Q3T5_9AGAR</name>
<keyword evidence="6" id="KW-0418">Kinase</keyword>
<dbReference type="GO" id="GO:0004693">
    <property type="term" value="F:cyclin-dependent protein serine/threonine kinase activity"/>
    <property type="evidence" value="ECO:0007669"/>
    <property type="project" value="UniProtKB-EC"/>
</dbReference>
<dbReference type="InterPro" id="IPR000719">
    <property type="entry name" value="Prot_kinase_dom"/>
</dbReference>
<dbReference type="Pfam" id="PF00069">
    <property type="entry name" value="Pkinase"/>
    <property type="match status" value="1"/>
</dbReference>
<evidence type="ECO:0000313" key="15">
    <source>
        <dbReference type="EMBL" id="CAK5272995.1"/>
    </source>
</evidence>
<keyword evidence="4" id="KW-0808">Transferase</keyword>
<reference evidence="15" key="1">
    <citation type="submission" date="2023-11" db="EMBL/GenBank/DDBJ databases">
        <authorList>
            <person name="De Vega J J."/>
            <person name="De Vega J J."/>
        </authorList>
    </citation>
    <scope>NUCLEOTIDE SEQUENCE</scope>
</reference>
<comment type="caution">
    <text evidence="15">The sequence shown here is derived from an EMBL/GenBank/DDBJ whole genome shotgun (WGS) entry which is preliminary data.</text>
</comment>
<feature type="compositionally biased region" description="Low complexity" evidence="13">
    <location>
        <begin position="113"/>
        <end position="122"/>
    </location>
</feature>
<accession>A0AAD2Q3T5</accession>
<comment type="catalytic activity">
    <reaction evidence="11">
        <text>[DNA-directed RNA polymerase] + ATP = phospho-[DNA-directed RNA polymerase] + ADP + H(+)</text>
        <dbReference type="Rhea" id="RHEA:10216"/>
        <dbReference type="Rhea" id="RHEA-COMP:11321"/>
        <dbReference type="Rhea" id="RHEA-COMP:11322"/>
        <dbReference type="ChEBI" id="CHEBI:15378"/>
        <dbReference type="ChEBI" id="CHEBI:30616"/>
        <dbReference type="ChEBI" id="CHEBI:43176"/>
        <dbReference type="ChEBI" id="CHEBI:68546"/>
        <dbReference type="ChEBI" id="CHEBI:456216"/>
        <dbReference type="EC" id="2.7.11.23"/>
    </reaction>
</comment>
<dbReference type="PANTHER" id="PTHR24056">
    <property type="entry name" value="CELL DIVISION PROTEIN KINASE"/>
    <property type="match status" value="1"/>
</dbReference>
<dbReference type="FunFam" id="3.30.200.20:FF:000124">
    <property type="entry name" value="Cyclin-dependent kinase 4"/>
    <property type="match status" value="1"/>
</dbReference>
<evidence type="ECO:0000256" key="12">
    <source>
        <dbReference type="PROSITE-ProRule" id="PRU10141"/>
    </source>
</evidence>
<feature type="binding site" evidence="12">
    <location>
        <position position="370"/>
    </location>
    <ligand>
        <name>ATP</name>
        <dbReference type="ChEBI" id="CHEBI:30616"/>
    </ligand>
</feature>
<feature type="compositionally biased region" description="Basic and acidic residues" evidence="13">
    <location>
        <begin position="143"/>
        <end position="181"/>
    </location>
</feature>
<dbReference type="InterPro" id="IPR017441">
    <property type="entry name" value="Protein_kinase_ATP_BS"/>
</dbReference>
<dbReference type="AlphaFoldDB" id="A0AAD2Q3T5"/>
<feature type="region of interest" description="Disordered" evidence="13">
    <location>
        <begin position="1"/>
        <end position="320"/>
    </location>
</feature>
<dbReference type="PROSITE" id="PS00108">
    <property type="entry name" value="PROTEIN_KINASE_ST"/>
    <property type="match status" value="1"/>
</dbReference>
<sequence length="697" mass="78460">MSTSSKRPASRSPDGARPSKRNIPSSPPEEGEVADDNPASTSSVVVVQPTLTLKEKIPFPFKKKDAPAALVAGNIFEKSLPPKPVLPEKPKVTDPSMDTKQRKVGRGEHRDAPSSSSRYHSPPSRHRRSPSPRRSASPRHRPRSPEPRRYDDRRWYDSHDRDRSYRPRDWEPRGRRDEYRPYDGASRGDFYRPTSPPPYRPVSPRHAPFSPRSPASRLQHSASSHGIAPPSPQTRPHSPSLGIQPPQPTDAPPPPPPPDPRLGHSLPPPPASLPPRPPAPLHIRSPPSMRPPMQSLVPPPDMRPEPPRPIIRKSPPLLRSSEAEKQAYGRVFEGCGKQSDYQVTTKLGEGTFGEVHKAIHSQSNRLVALKRILMHNEKEGMPVTALREIKILKALKHPAIVNILDMFVVRSTEKEPLSVYMVFPYMDHDLAGLLENERVKLQPSQIKLYMKQLLEGTEYMHRVGTPLPTATVFYHLLQNHILHRDMKAANLLISNSGTLLIADFGLARAFDSGDNVNRVGKERRYTNCVVTRWYRPPELLMGARQYGGEVDMWGIGCVLGEMFVRRPILPGTSDLDQLEKIWTLCGTPNQHNWPNYDHLPGCEGVKQRFDQTRMRKLKSVYEFLGVETCDLLDKLLTCSPRDRLTAAQALDHDYFWTDPMPADPKRAATAVGKQQLAQKTTSRGAATRRKPELWITA</sequence>
<evidence type="ECO:0000256" key="9">
    <source>
        <dbReference type="ARBA" id="ARBA00047811"/>
    </source>
</evidence>
<dbReference type="PROSITE" id="PS00107">
    <property type="entry name" value="PROTEIN_KINASE_ATP"/>
    <property type="match status" value="1"/>
</dbReference>
<comment type="subcellular location">
    <subcellularLocation>
        <location evidence="1">Nucleus</location>
    </subcellularLocation>
</comment>
<evidence type="ECO:0000259" key="14">
    <source>
        <dbReference type="PROSITE" id="PS50011"/>
    </source>
</evidence>
<keyword evidence="5 12" id="KW-0547">Nucleotide-binding</keyword>
<dbReference type="PANTHER" id="PTHR24056:SF233">
    <property type="entry name" value="CYCLIN-DEPENDENT KINASE 9"/>
    <property type="match status" value="1"/>
</dbReference>
<evidence type="ECO:0000256" key="2">
    <source>
        <dbReference type="ARBA" id="ARBA00006485"/>
    </source>
</evidence>
<feature type="compositionally biased region" description="Basic and acidic residues" evidence="13">
    <location>
        <begin position="53"/>
        <end position="66"/>
    </location>
</feature>
<feature type="compositionally biased region" description="Basic residues" evidence="13">
    <location>
        <begin position="123"/>
        <end position="142"/>
    </location>
</feature>
<evidence type="ECO:0000313" key="16">
    <source>
        <dbReference type="Proteomes" id="UP001295794"/>
    </source>
</evidence>
<dbReference type="FunFam" id="1.10.510.10:FF:000415">
    <property type="entry name" value="CMGC/CDK/CRK7 protein kinase, variant"/>
    <property type="match status" value="1"/>
</dbReference>
<dbReference type="GO" id="GO:0008353">
    <property type="term" value="F:RNA polymerase II CTD heptapeptide repeat kinase activity"/>
    <property type="evidence" value="ECO:0007669"/>
    <property type="project" value="UniProtKB-EC"/>
</dbReference>
<keyword evidence="3" id="KW-0723">Serine/threonine-protein kinase</keyword>
<dbReference type="InterPro" id="IPR011009">
    <property type="entry name" value="Kinase-like_dom_sf"/>
</dbReference>
<comment type="catalytic activity">
    <reaction evidence="9">
        <text>L-threonyl-[protein] + ATP = O-phospho-L-threonyl-[protein] + ADP + H(+)</text>
        <dbReference type="Rhea" id="RHEA:46608"/>
        <dbReference type="Rhea" id="RHEA-COMP:11060"/>
        <dbReference type="Rhea" id="RHEA-COMP:11605"/>
        <dbReference type="ChEBI" id="CHEBI:15378"/>
        <dbReference type="ChEBI" id="CHEBI:30013"/>
        <dbReference type="ChEBI" id="CHEBI:30616"/>
        <dbReference type="ChEBI" id="CHEBI:61977"/>
        <dbReference type="ChEBI" id="CHEBI:456216"/>
        <dbReference type="EC" id="2.7.11.22"/>
    </reaction>
</comment>
<evidence type="ECO:0000256" key="6">
    <source>
        <dbReference type="ARBA" id="ARBA00022777"/>
    </source>
</evidence>
<comment type="catalytic activity">
    <reaction evidence="10">
        <text>L-seryl-[protein] + ATP = O-phospho-L-seryl-[protein] + ADP + H(+)</text>
        <dbReference type="Rhea" id="RHEA:17989"/>
        <dbReference type="Rhea" id="RHEA-COMP:9863"/>
        <dbReference type="Rhea" id="RHEA-COMP:11604"/>
        <dbReference type="ChEBI" id="CHEBI:15378"/>
        <dbReference type="ChEBI" id="CHEBI:29999"/>
        <dbReference type="ChEBI" id="CHEBI:30616"/>
        <dbReference type="ChEBI" id="CHEBI:83421"/>
        <dbReference type="ChEBI" id="CHEBI:456216"/>
        <dbReference type="EC" id="2.7.11.22"/>
    </reaction>
</comment>
<gene>
    <name evidence="15" type="ORF">MYCIT1_LOCUS19059</name>
</gene>
<evidence type="ECO:0000256" key="11">
    <source>
        <dbReference type="ARBA" id="ARBA00049280"/>
    </source>
</evidence>
<evidence type="ECO:0000256" key="8">
    <source>
        <dbReference type="ARBA" id="ARBA00023242"/>
    </source>
</evidence>
<dbReference type="InterPro" id="IPR050108">
    <property type="entry name" value="CDK"/>
</dbReference>
<evidence type="ECO:0000256" key="3">
    <source>
        <dbReference type="ARBA" id="ARBA00022527"/>
    </source>
</evidence>
<feature type="compositionally biased region" description="Polar residues" evidence="13">
    <location>
        <begin position="38"/>
        <end position="51"/>
    </location>
</feature>
<proteinExistence type="inferred from homology"/>
<feature type="compositionally biased region" description="Pro residues" evidence="13">
    <location>
        <begin position="245"/>
        <end position="280"/>
    </location>
</feature>
<evidence type="ECO:0000256" key="1">
    <source>
        <dbReference type="ARBA" id="ARBA00004123"/>
    </source>
</evidence>
<evidence type="ECO:0000256" key="13">
    <source>
        <dbReference type="SAM" id="MobiDB-lite"/>
    </source>
</evidence>
<dbReference type="Gene3D" id="3.30.200.20">
    <property type="entry name" value="Phosphorylase Kinase, domain 1"/>
    <property type="match status" value="1"/>
</dbReference>
<keyword evidence="8" id="KW-0539">Nucleus</keyword>
<dbReference type="Proteomes" id="UP001295794">
    <property type="component" value="Unassembled WGS sequence"/>
</dbReference>
<feature type="compositionally biased region" description="Basic and acidic residues" evidence="13">
    <location>
        <begin position="86"/>
        <end position="112"/>
    </location>
</feature>
<organism evidence="15 16">
    <name type="scientific">Mycena citricolor</name>
    <dbReference type="NCBI Taxonomy" id="2018698"/>
    <lineage>
        <taxon>Eukaryota</taxon>
        <taxon>Fungi</taxon>
        <taxon>Dikarya</taxon>
        <taxon>Basidiomycota</taxon>
        <taxon>Agaricomycotina</taxon>
        <taxon>Agaricomycetes</taxon>
        <taxon>Agaricomycetidae</taxon>
        <taxon>Agaricales</taxon>
        <taxon>Marasmiineae</taxon>
        <taxon>Mycenaceae</taxon>
        <taxon>Mycena</taxon>
    </lineage>
</organism>
<feature type="compositionally biased region" description="Low complexity" evidence="13">
    <location>
        <begin position="281"/>
        <end position="293"/>
    </location>
</feature>
<dbReference type="Gene3D" id="1.10.510.10">
    <property type="entry name" value="Transferase(Phosphotransferase) domain 1"/>
    <property type="match status" value="1"/>
</dbReference>
<dbReference type="GO" id="GO:0005524">
    <property type="term" value="F:ATP binding"/>
    <property type="evidence" value="ECO:0007669"/>
    <property type="project" value="UniProtKB-UniRule"/>
</dbReference>
<protein>
    <recommendedName>
        <fullName evidence="14">Protein kinase domain-containing protein</fullName>
    </recommendedName>
</protein>
<dbReference type="EMBL" id="CAVNYO010000191">
    <property type="protein sequence ID" value="CAK5272995.1"/>
    <property type="molecule type" value="Genomic_DNA"/>
</dbReference>
<feature type="domain" description="Protein kinase" evidence="14">
    <location>
        <begin position="341"/>
        <end position="655"/>
    </location>
</feature>
<evidence type="ECO:0000256" key="5">
    <source>
        <dbReference type="ARBA" id="ARBA00022741"/>
    </source>
</evidence>
<keyword evidence="16" id="KW-1185">Reference proteome</keyword>
<dbReference type="SUPFAM" id="SSF56112">
    <property type="entry name" value="Protein kinase-like (PK-like)"/>
    <property type="match status" value="1"/>
</dbReference>